<evidence type="ECO:0000313" key="1">
    <source>
        <dbReference type="EMBL" id="MBP2079559.1"/>
    </source>
</evidence>
<evidence type="ECO:0000313" key="2">
    <source>
        <dbReference type="Proteomes" id="UP001138793"/>
    </source>
</evidence>
<protein>
    <submittedName>
        <fullName evidence="1">Uncharacterized protein</fullName>
    </submittedName>
</protein>
<keyword evidence="2" id="KW-1185">Reference proteome</keyword>
<dbReference type="AlphaFoldDB" id="A0A9X0Z0J4"/>
<dbReference type="Proteomes" id="UP001138793">
    <property type="component" value="Unassembled WGS sequence"/>
</dbReference>
<dbReference type="EMBL" id="JAGGMB010000018">
    <property type="protein sequence ID" value="MBP2079559.1"/>
    <property type="molecule type" value="Genomic_DNA"/>
</dbReference>
<reference evidence="1" key="1">
    <citation type="submission" date="2021-03" db="EMBL/GenBank/DDBJ databases">
        <title>Genomic Encyclopedia of Type Strains, Phase IV (KMG-IV): sequencing the most valuable type-strain genomes for metagenomic binning, comparative biology and taxonomic classification.</title>
        <authorList>
            <person name="Goeker M."/>
        </authorList>
    </citation>
    <scope>NUCLEOTIDE SEQUENCE</scope>
    <source>
        <strain evidence="1">DSM 107338</strain>
    </source>
</reference>
<proteinExistence type="predicted"/>
<accession>A0A9X0Z0J4</accession>
<name>A0A9X0Z0J4_9BACI</name>
<comment type="caution">
    <text evidence="1">The sequence shown here is derived from an EMBL/GenBank/DDBJ whole genome shotgun (WGS) entry which is preliminary data.</text>
</comment>
<sequence length="57" mass="6101">MLLNLQAVQNRNGLRTVSHARIPLVKPLGFELAALAVGVSKGTNPGLSKRLGSLYLF</sequence>
<organism evidence="1 2">
    <name type="scientific">Oceanobacillus polygoni</name>
    <dbReference type="NCBI Taxonomy" id="1235259"/>
    <lineage>
        <taxon>Bacteria</taxon>
        <taxon>Bacillati</taxon>
        <taxon>Bacillota</taxon>
        <taxon>Bacilli</taxon>
        <taxon>Bacillales</taxon>
        <taxon>Bacillaceae</taxon>
        <taxon>Oceanobacillus</taxon>
    </lineage>
</organism>
<gene>
    <name evidence="1" type="ORF">J2Z64_003858</name>
</gene>